<dbReference type="AlphaFoldDB" id="A0A2G9UZD1"/>
<evidence type="ECO:0000313" key="5">
    <source>
        <dbReference type="EMBL" id="PIO75082.1"/>
    </source>
</evidence>
<dbReference type="InterPro" id="IPR017703">
    <property type="entry name" value="YgfZ/GCV_T_CS"/>
</dbReference>
<gene>
    <name evidence="5" type="ORF">TELCIR_02880</name>
</gene>
<dbReference type="SUPFAM" id="SSF103025">
    <property type="entry name" value="Folate-binding domain"/>
    <property type="match status" value="1"/>
</dbReference>
<keyword evidence="6" id="KW-1185">Reference proteome</keyword>
<dbReference type="Pfam" id="PF25455">
    <property type="entry name" value="Beta-barrel_CAF17_C"/>
    <property type="match status" value="1"/>
</dbReference>
<accession>A0A2G9UZD1</accession>
<dbReference type="PANTHER" id="PTHR22602:SF0">
    <property type="entry name" value="TRANSFERASE CAF17, MITOCHONDRIAL-RELATED"/>
    <property type="match status" value="1"/>
</dbReference>
<protein>
    <submittedName>
        <fullName evidence="5">Glycine cleavage T-protein barrel domain protein</fullName>
    </submittedName>
</protein>
<dbReference type="InterPro" id="IPR027266">
    <property type="entry name" value="TrmE/GcvT-like"/>
</dbReference>
<organism evidence="5 6">
    <name type="scientific">Teladorsagia circumcincta</name>
    <name type="common">Brown stomach worm</name>
    <name type="synonym">Ostertagia circumcincta</name>
    <dbReference type="NCBI Taxonomy" id="45464"/>
    <lineage>
        <taxon>Eukaryota</taxon>
        <taxon>Metazoa</taxon>
        <taxon>Ecdysozoa</taxon>
        <taxon>Nematoda</taxon>
        <taxon>Chromadorea</taxon>
        <taxon>Rhabditida</taxon>
        <taxon>Rhabditina</taxon>
        <taxon>Rhabditomorpha</taxon>
        <taxon>Strongyloidea</taxon>
        <taxon>Trichostrongylidae</taxon>
        <taxon>Teladorsagia</taxon>
    </lineage>
</organism>
<dbReference type="GO" id="GO:0005759">
    <property type="term" value="C:mitochondrial matrix"/>
    <property type="evidence" value="ECO:0007669"/>
    <property type="project" value="TreeGrafter"/>
</dbReference>
<dbReference type="PANTHER" id="PTHR22602">
    <property type="entry name" value="TRANSFERASE CAF17, MITOCHONDRIAL-RELATED"/>
    <property type="match status" value="1"/>
</dbReference>
<evidence type="ECO:0000259" key="4">
    <source>
        <dbReference type="Pfam" id="PF25455"/>
    </source>
</evidence>
<dbReference type="InterPro" id="IPR057460">
    <property type="entry name" value="CAF17_C"/>
</dbReference>
<proteinExistence type="predicted"/>
<sequence>MLVGIAAFLLNLKGRIVDDVLVSRDNGDILVECTASNRKSLKEMLIKYRMRKNVDIVESHAGVLFTTDELPNSFVDPRCPSLGRRLYGENGDEGISEYHEKRRLLGIAEGCEELGGLLPFHANGDLLNMVSLEKGCYIGQELTARTAHTGVIRRRILPFKCEKAVKGTVMLEDKKVGEVISCGNGHGLALMVLSAFGQPLKVDGSPIVVYKPSWMPDSALKPKER</sequence>
<dbReference type="NCBIfam" id="TIGR03317">
    <property type="entry name" value="ygfZ_signature"/>
    <property type="match status" value="1"/>
</dbReference>
<feature type="domain" description="CAF17 C-terminal" evidence="4">
    <location>
        <begin position="153"/>
        <end position="216"/>
    </location>
</feature>
<evidence type="ECO:0000256" key="1">
    <source>
        <dbReference type="ARBA" id="ARBA00004173"/>
    </source>
</evidence>
<dbReference type="OrthoDB" id="191995at2759"/>
<comment type="subcellular location">
    <subcellularLocation>
        <location evidence="1">Mitochondrion</location>
    </subcellularLocation>
</comment>
<dbReference type="EMBL" id="KZ345183">
    <property type="protein sequence ID" value="PIO75082.1"/>
    <property type="molecule type" value="Genomic_DNA"/>
</dbReference>
<dbReference type="InterPro" id="IPR045179">
    <property type="entry name" value="YgfZ/GcvT"/>
</dbReference>
<dbReference type="Gene3D" id="2.40.30.160">
    <property type="match status" value="1"/>
</dbReference>
<dbReference type="Proteomes" id="UP000230423">
    <property type="component" value="Unassembled WGS sequence"/>
</dbReference>
<evidence type="ECO:0000256" key="3">
    <source>
        <dbReference type="ARBA" id="ARBA00023128"/>
    </source>
</evidence>
<dbReference type="GO" id="GO:0016226">
    <property type="term" value="P:iron-sulfur cluster assembly"/>
    <property type="evidence" value="ECO:0007669"/>
    <property type="project" value="TreeGrafter"/>
</dbReference>
<evidence type="ECO:0000313" key="6">
    <source>
        <dbReference type="Proteomes" id="UP000230423"/>
    </source>
</evidence>
<reference evidence="5 6" key="1">
    <citation type="submission" date="2015-09" db="EMBL/GenBank/DDBJ databases">
        <title>Draft genome of the parasitic nematode Teladorsagia circumcincta isolate WARC Sus (inbred).</title>
        <authorList>
            <person name="Mitreva M."/>
        </authorList>
    </citation>
    <scope>NUCLEOTIDE SEQUENCE [LARGE SCALE GENOMIC DNA]</scope>
    <source>
        <strain evidence="5 6">S</strain>
    </source>
</reference>
<keyword evidence="3" id="KW-0496">Mitochondrion</keyword>
<name>A0A2G9UZD1_TELCI</name>
<evidence type="ECO:0000256" key="2">
    <source>
        <dbReference type="ARBA" id="ARBA00022946"/>
    </source>
</evidence>
<dbReference type="Gene3D" id="3.30.1360.120">
    <property type="entry name" value="Probable tRNA modification gtpase trme, domain 1"/>
    <property type="match status" value="1"/>
</dbReference>
<keyword evidence="2" id="KW-0809">Transit peptide</keyword>